<feature type="compositionally biased region" description="Basic residues" evidence="1">
    <location>
        <begin position="56"/>
        <end position="77"/>
    </location>
</feature>
<feature type="region of interest" description="Disordered" evidence="1">
    <location>
        <begin position="40"/>
        <end position="85"/>
    </location>
</feature>
<dbReference type="AlphaFoldDB" id="A0A369K329"/>
<evidence type="ECO:0000313" key="3">
    <source>
        <dbReference type="EMBL" id="RDB27982.1"/>
    </source>
</evidence>
<sequence length="210" mass="22930">MVLSASLQVCWNYGILLLSQAPLSSASHFPATIGGTTSLLKTSTMNPTANSNKLNRTSRHHGHSSPHPHSAKSKTNLHPKGIGPNPHLYTSLYKSISTRSRRKKSYSSYAVFSRGSSAPRPPWMKNPTSKTPAAPNSLSTSFHQTPTSNPLLHHVNYKLHRAAGIIHNSLTVPLWVSATLVLAACLRLVWHALDSVDVHCAWDIFLAFAE</sequence>
<evidence type="ECO:0000256" key="1">
    <source>
        <dbReference type="SAM" id="MobiDB-lite"/>
    </source>
</evidence>
<dbReference type="Proteomes" id="UP000076154">
    <property type="component" value="Unassembled WGS sequence"/>
</dbReference>
<protein>
    <submittedName>
        <fullName evidence="3">Uncharacterized protein</fullName>
    </submittedName>
</protein>
<keyword evidence="4" id="KW-1185">Reference proteome</keyword>
<keyword evidence="2" id="KW-0732">Signal</keyword>
<feature type="compositionally biased region" description="Polar residues" evidence="1">
    <location>
        <begin position="126"/>
        <end position="145"/>
    </location>
</feature>
<organism evidence="3 4">
    <name type="scientific">Hypsizygus marmoreus</name>
    <name type="common">White beech mushroom</name>
    <name type="synonym">Agaricus marmoreus</name>
    <dbReference type="NCBI Taxonomy" id="39966"/>
    <lineage>
        <taxon>Eukaryota</taxon>
        <taxon>Fungi</taxon>
        <taxon>Dikarya</taxon>
        <taxon>Basidiomycota</taxon>
        <taxon>Agaricomycotina</taxon>
        <taxon>Agaricomycetes</taxon>
        <taxon>Agaricomycetidae</taxon>
        <taxon>Agaricales</taxon>
        <taxon>Tricholomatineae</taxon>
        <taxon>Lyophyllaceae</taxon>
        <taxon>Hypsizygus</taxon>
    </lineage>
</organism>
<comment type="caution">
    <text evidence="3">The sequence shown here is derived from an EMBL/GenBank/DDBJ whole genome shotgun (WGS) entry which is preliminary data.</text>
</comment>
<dbReference type="EMBL" id="LUEZ02000013">
    <property type="protein sequence ID" value="RDB27982.1"/>
    <property type="molecule type" value="Genomic_DNA"/>
</dbReference>
<reference evidence="3" key="1">
    <citation type="submission" date="2018-04" db="EMBL/GenBank/DDBJ databases">
        <title>Whole genome sequencing of Hypsizygus marmoreus.</title>
        <authorList>
            <person name="Choi I.-G."/>
            <person name="Min B."/>
            <person name="Kim J.-G."/>
            <person name="Kim S."/>
            <person name="Oh Y.-L."/>
            <person name="Kong W.-S."/>
            <person name="Park H."/>
            <person name="Jeong J."/>
            <person name="Song E.-S."/>
        </authorList>
    </citation>
    <scope>NUCLEOTIDE SEQUENCE [LARGE SCALE GENOMIC DNA]</scope>
    <source>
        <strain evidence="3">51987-8</strain>
    </source>
</reference>
<feature type="chain" id="PRO_5016868123" evidence="2">
    <location>
        <begin position="27"/>
        <end position="210"/>
    </location>
</feature>
<feature type="region of interest" description="Disordered" evidence="1">
    <location>
        <begin position="111"/>
        <end position="145"/>
    </location>
</feature>
<evidence type="ECO:0000313" key="4">
    <source>
        <dbReference type="Proteomes" id="UP000076154"/>
    </source>
</evidence>
<gene>
    <name evidence="3" type="ORF">Hypma_002124</name>
</gene>
<proteinExistence type="predicted"/>
<accession>A0A369K329</accession>
<dbReference type="InParanoid" id="A0A369K329"/>
<name>A0A369K329_HYPMA</name>
<evidence type="ECO:0000256" key="2">
    <source>
        <dbReference type="SAM" id="SignalP"/>
    </source>
</evidence>
<feature type="signal peptide" evidence="2">
    <location>
        <begin position="1"/>
        <end position="26"/>
    </location>
</feature>
<feature type="compositionally biased region" description="Polar residues" evidence="1">
    <location>
        <begin position="40"/>
        <end position="55"/>
    </location>
</feature>